<evidence type="ECO:0000313" key="2">
    <source>
        <dbReference type="EMBL" id="MDB8614628.1"/>
    </source>
</evidence>
<dbReference type="Proteomes" id="UP000322622">
    <property type="component" value="Chromosome"/>
</dbReference>
<evidence type="ECO:0000313" key="8">
    <source>
        <dbReference type="Proteomes" id="UP000273998"/>
    </source>
</evidence>
<reference evidence="2" key="5">
    <citation type="submission" date="2023-01" db="EMBL/GenBank/DDBJ databases">
        <title>Human gut microbiome strain richness.</title>
        <authorList>
            <person name="Chen-Liaw A."/>
        </authorList>
    </citation>
    <scope>NUCLEOTIDE SEQUENCE</scope>
    <source>
        <strain evidence="2">1001095st1_G4_1001095IJ_161003</strain>
    </source>
</reference>
<reference evidence="5 8" key="3">
    <citation type="submission" date="2018-11" db="EMBL/GenBank/DDBJ databases">
        <title>Species Designations Belie Phenotypic and Genotypic Heterogeneity in Oral Streptococci.</title>
        <authorList>
            <person name="Velsko I."/>
        </authorList>
    </citation>
    <scope>NUCLEOTIDE SEQUENCE [LARGE SCALE GENOMIC DNA]</scope>
    <source>
        <strain evidence="5 8">BCC42</strain>
    </source>
</reference>
<evidence type="ECO:0000313" key="3">
    <source>
        <dbReference type="EMBL" id="PZD56607.1"/>
    </source>
</evidence>
<dbReference type="InterPro" id="IPR021512">
    <property type="entry name" value="DUF3173"/>
</dbReference>
<reference evidence="4 9" key="4">
    <citation type="submission" date="2019-06" db="EMBL/GenBank/DDBJ databases">
        <title>Complete genome sequence of Streptococcus salivarius LAB813.</title>
        <authorList>
            <person name="Levesque C.M."/>
            <person name="Gong S.-G."/>
            <person name="Dufour D."/>
            <person name="Barbour A."/>
        </authorList>
    </citation>
    <scope>NUCLEOTIDE SEQUENCE [LARGE SCALE GENOMIC DNA]</scope>
    <source>
        <strain evidence="4 9">LAB813</strain>
    </source>
</reference>
<dbReference type="Proteomes" id="UP000273998">
    <property type="component" value="Unassembled WGS sequence"/>
</dbReference>
<dbReference type="EMBL" id="JJMT01000008">
    <property type="protein sequence ID" value="KEO45917.1"/>
    <property type="molecule type" value="Genomic_DNA"/>
</dbReference>
<evidence type="ECO:0000313" key="5">
    <source>
        <dbReference type="EMBL" id="RSI56780.1"/>
    </source>
</evidence>
<dbReference type="GeneID" id="29746491"/>
<dbReference type="Proteomes" id="UP001210204">
    <property type="component" value="Unassembled WGS sequence"/>
</dbReference>
<dbReference type="EMBL" id="NSIW01000007">
    <property type="protein sequence ID" value="PZD56607.1"/>
    <property type="molecule type" value="Genomic_DNA"/>
</dbReference>
<proteinExistence type="predicted"/>
<evidence type="ECO:0000313" key="7">
    <source>
        <dbReference type="Proteomes" id="UP000248776"/>
    </source>
</evidence>
<evidence type="ECO:0000313" key="9">
    <source>
        <dbReference type="Proteomes" id="UP000322622"/>
    </source>
</evidence>
<dbReference type="Proteomes" id="UP000027855">
    <property type="component" value="Unassembled WGS sequence"/>
</dbReference>
<evidence type="ECO:0000313" key="6">
    <source>
        <dbReference type="Proteomes" id="UP000027855"/>
    </source>
</evidence>
<dbReference type="Pfam" id="PF11372">
    <property type="entry name" value="DUF3173"/>
    <property type="match status" value="1"/>
</dbReference>
<accession>A0A074ITY1</accession>
<evidence type="ECO:0000313" key="1">
    <source>
        <dbReference type="EMBL" id="KEO45917.1"/>
    </source>
</evidence>
<reference evidence="1 6" key="1">
    <citation type="submission" date="2014-04" db="EMBL/GenBank/DDBJ databases">
        <title>Variable characteristics of bacteriocin-producing Streptococcus salivarius strains isolated from Malaysian subjects.</title>
        <authorList>
            <person name="Philip K."/>
            <person name="Barbour A."/>
        </authorList>
    </citation>
    <scope>NUCLEOTIDE SEQUENCE [LARGE SCALE GENOMIC DNA]</scope>
    <source>
        <strain evidence="1 6">NU10</strain>
    </source>
</reference>
<dbReference type="EMBL" id="CP040804">
    <property type="protein sequence ID" value="QEM31655.1"/>
    <property type="molecule type" value="Genomic_DNA"/>
</dbReference>
<dbReference type="KEGG" id="strs:SSAL8618_00450"/>
<name>A0A074ITY1_STRSL</name>
<dbReference type="RefSeq" id="WP_000598356.1">
    <property type="nucleotide sequence ID" value="NZ_BPPT01000009.1"/>
</dbReference>
<dbReference type="PATRIC" id="fig|1304.173.peg.54"/>
<sequence>MIKTVTKDDLIELGFAPGTARKIIHTGKLLLVNRGFNIYDNKRIGTIPASVAEELLGIELQKEA</sequence>
<organism evidence="1 6">
    <name type="scientific">Streptococcus salivarius</name>
    <dbReference type="NCBI Taxonomy" id="1304"/>
    <lineage>
        <taxon>Bacteria</taxon>
        <taxon>Bacillati</taxon>
        <taxon>Bacillota</taxon>
        <taxon>Bacilli</taxon>
        <taxon>Lactobacillales</taxon>
        <taxon>Streptococcaceae</taxon>
        <taxon>Streptococcus</taxon>
    </lineage>
</organism>
<dbReference type="Proteomes" id="UP000248776">
    <property type="component" value="Unassembled WGS sequence"/>
</dbReference>
<dbReference type="EMBL" id="RJNF01000018">
    <property type="protein sequence ID" value="RSI56780.1"/>
    <property type="molecule type" value="Genomic_DNA"/>
</dbReference>
<reference evidence="3 7" key="2">
    <citation type="submission" date="2017-08" db="EMBL/GenBank/DDBJ databases">
        <title>Streptococcus salivarius strain HS0302 Genome.</title>
        <authorList>
            <person name="Smith J."/>
            <person name="Deng P."/>
            <person name="Geng M."/>
        </authorList>
    </citation>
    <scope>NUCLEOTIDE SEQUENCE [LARGE SCALE GENOMIC DNA]</scope>
    <source>
        <strain evidence="3 7">HS0302</strain>
    </source>
</reference>
<gene>
    <name evidence="3" type="ORF">CKU37_04860</name>
    <name evidence="5" type="ORF">D8867_07205</name>
    <name evidence="1" type="ORF">DL07_10915</name>
    <name evidence="4" type="ORF">FHI56_01430</name>
    <name evidence="2" type="ORF">PNU26_09555</name>
</gene>
<dbReference type="EMBL" id="JAQMJT010000014">
    <property type="protein sequence ID" value="MDB8614628.1"/>
    <property type="molecule type" value="Genomic_DNA"/>
</dbReference>
<evidence type="ECO:0000313" key="4">
    <source>
        <dbReference type="EMBL" id="QEM31655.1"/>
    </source>
</evidence>
<dbReference type="AlphaFoldDB" id="A0A074ITY1"/>
<protein>
    <submittedName>
        <fullName evidence="2">DUF3173 domain-containing protein</fullName>
    </submittedName>
</protein>